<dbReference type="InterPro" id="IPR006202">
    <property type="entry name" value="Neur_chan_lig-bd"/>
</dbReference>
<feature type="domain" description="Neurotransmitter-gated ion-channel ligand-binding" evidence="4">
    <location>
        <begin position="22"/>
        <end position="158"/>
    </location>
</feature>
<keyword evidence="3" id="KW-0732">Signal</keyword>
<evidence type="ECO:0000259" key="4">
    <source>
        <dbReference type="Pfam" id="PF02931"/>
    </source>
</evidence>
<reference evidence="5" key="1">
    <citation type="submission" date="2015-07" db="EMBL/GenBank/DDBJ databases">
        <title>MeaNS - Measles Nucleotide Surveillance Program.</title>
        <authorList>
            <person name="Tran T."/>
            <person name="Druce J."/>
        </authorList>
    </citation>
    <scope>NUCLEOTIDE SEQUENCE</scope>
    <source>
        <strain evidence="5">UCB-OBI-ISO-001</strain>
        <tissue evidence="5">Gonad</tissue>
    </source>
</reference>
<dbReference type="EMBL" id="KQ417896">
    <property type="protein sequence ID" value="KOF89935.1"/>
    <property type="molecule type" value="Genomic_DNA"/>
</dbReference>
<keyword evidence="3" id="KW-0813">Transport</keyword>
<sequence length="165" mass="19217">MQLLIVLVFVLIGSDASEKNALKYRLLRNYDKTNRPVHNDNDIVLVNVTLVILDIIEFDILNGVLTSDLTLGLQWNDINLTWDESVNNISYISLALQYIWHPTIQMCNGVMDRFKLDEDTEIFLTNEGTVFLYIDNVFQTYCRINVNKYPFDEHECDLLVCLNHQ</sequence>
<evidence type="ECO:0000256" key="1">
    <source>
        <dbReference type="ARBA" id="ARBA00004141"/>
    </source>
</evidence>
<feature type="chain" id="PRO_5022269773" description="Neurotransmitter-gated ion-channel ligand-binding domain-containing protein" evidence="3">
    <location>
        <begin position="17"/>
        <end position="165"/>
    </location>
</feature>
<dbReference type="GO" id="GO:0016020">
    <property type="term" value="C:membrane"/>
    <property type="evidence" value="ECO:0007669"/>
    <property type="project" value="UniProtKB-SubCell"/>
</dbReference>
<comment type="subcellular location">
    <subcellularLocation>
        <location evidence="1">Membrane</location>
        <topology evidence="1">Multi-pass membrane protein</topology>
    </subcellularLocation>
</comment>
<keyword evidence="2" id="KW-0472">Membrane</keyword>
<proteinExistence type="inferred from homology"/>
<dbReference type="SUPFAM" id="SSF63712">
    <property type="entry name" value="Nicotinic receptor ligand binding domain-like"/>
    <property type="match status" value="1"/>
</dbReference>
<dbReference type="Pfam" id="PF02931">
    <property type="entry name" value="Neur_chan_LBD"/>
    <property type="match status" value="1"/>
</dbReference>
<dbReference type="STRING" id="37653.A0A0L8HMC4"/>
<dbReference type="InterPro" id="IPR036734">
    <property type="entry name" value="Neur_chan_lig-bd_sf"/>
</dbReference>
<evidence type="ECO:0000313" key="5">
    <source>
        <dbReference type="EMBL" id="KOF89935.1"/>
    </source>
</evidence>
<protein>
    <recommendedName>
        <fullName evidence="4">Neurotransmitter-gated ion-channel ligand-binding domain-containing protein</fullName>
    </recommendedName>
</protein>
<accession>A0A0L8HMC4</accession>
<dbReference type="GO" id="GO:0005230">
    <property type="term" value="F:extracellular ligand-gated monoatomic ion channel activity"/>
    <property type="evidence" value="ECO:0007669"/>
    <property type="project" value="InterPro"/>
</dbReference>
<dbReference type="Gene3D" id="2.70.170.10">
    <property type="entry name" value="Neurotransmitter-gated ion-channel ligand-binding domain"/>
    <property type="match status" value="1"/>
</dbReference>
<feature type="non-terminal residue" evidence="5">
    <location>
        <position position="165"/>
    </location>
</feature>
<evidence type="ECO:0000256" key="2">
    <source>
        <dbReference type="ARBA" id="ARBA00023136"/>
    </source>
</evidence>
<comment type="similarity">
    <text evidence="3">Belongs to the ligand-gated ion channel (TC 1.A.9) family.</text>
</comment>
<name>A0A0L8HMC4_OCTBM</name>
<dbReference type="PROSITE" id="PS00236">
    <property type="entry name" value="NEUROTR_ION_CHANNEL"/>
    <property type="match status" value="1"/>
</dbReference>
<evidence type="ECO:0000256" key="3">
    <source>
        <dbReference type="RuleBase" id="RU000687"/>
    </source>
</evidence>
<dbReference type="CDD" id="cd18989">
    <property type="entry name" value="LGIC_ECD_cation"/>
    <property type="match status" value="1"/>
</dbReference>
<dbReference type="AlphaFoldDB" id="A0A0L8HMC4"/>
<dbReference type="PANTHER" id="PTHR18945">
    <property type="entry name" value="NEUROTRANSMITTER GATED ION CHANNEL"/>
    <property type="match status" value="1"/>
</dbReference>
<dbReference type="InterPro" id="IPR006201">
    <property type="entry name" value="Neur_channel"/>
</dbReference>
<organism evidence="5">
    <name type="scientific">Octopus bimaculoides</name>
    <name type="common">California two-spotted octopus</name>
    <dbReference type="NCBI Taxonomy" id="37653"/>
    <lineage>
        <taxon>Eukaryota</taxon>
        <taxon>Metazoa</taxon>
        <taxon>Spiralia</taxon>
        <taxon>Lophotrochozoa</taxon>
        <taxon>Mollusca</taxon>
        <taxon>Cephalopoda</taxon>
        <taxon>Coleoidea</taxon>
        <taxon>Octopodiformes</taxon>
        <taxon>Octopoda</taxon>
        <taxon>Incirrata</taxon>
        <taxon>Octopodidae</taxon>
        <taxon>Octopus</taxon>
    </lineage>
</organism>
<dbReference type="InterPro" id="IPR018000">
    <property type="entry name" value="Neurotransmitter_ion_chnl_CS"/>
</dbReference>
<keyword evidence="3" id="KW-0407">Ion channel</keyword>
<gene>
    <name evidence="5" type="ORF">OCBIM_22012263mg</name>
</gene>
<feature type="signal peptide" evidence="3">
    <location>
        <begin position="1"/>
        <end position="16"/>
    </location>
</feature>
<dbReference type="OrthoDB" id="6153337at2759"/>
<dbReference type="GO" id="GO:0004888">
    <property type="term" value="F:transmembrane signaling receptor activity"/>
    <property type="evidence" value="ECO:0007669"/>
    <property type="project" value="InterPro"/>
</dbReference>
<keyword evidence="3" id="KW-0406">Ion transport</keyword>
<dbReference type="PRINTS" id="PR00252">
    <property type="entry name" value="NRIONCHANNEL"/>
</dbReference>